<sequence length="426" mass="46953">MTEANTVSLQVHSISGAFHEPEWLTQLREEAWQTFDSMPEPRLEKTDLRKRGWDAGNFVTAPSKQLPADAASYIAGLDHSHAVFVDGHLADIKLNEADRDLGVVFTDIHTAASKHEDLVKGTLGTVVPARESKWAALNFAYFAGGVFLYVPRKVTLEKPFEVVHVVTSEAQASFPRSLVVADELADVRFVEVSFIGADRQKFTNSHVLEVVAKSGSHVHVGTADAFHKGPTYFVTRRAHVEKDATVEWTVSDVSNGFAVEVVESVLNGTGARSQTRVLGLGYGREHLDLTASMLHVGRNTESDIVMHSALREKANSIFRSKTQIVKGAVGAGSEQHDRMIMVDGTARADAIPMLLIDENDVQRCGHAASVGKIDPNQIYYLMSRGIPQTQAMKMIIWGYLNDSVETLPSDQIRELVVGRIERELER</sequence>
<evidence type="ECO:0000259" key="2">
    <source>
        <dbReference type="Pfam" id="PF01458"/>
    </source>
</evidence>
<comment type="similarity">
    <text evidence="1">Belongs to the iron-sulfur cluster assembly SufBD family.</text>
</comment>
<dbReference type="RefSeq" id="WP_268043103.1">
    <property type="nucleotide sequence ID" value="NZ_CP104064.1"/>
</dbReference>
<dbReference type="SUPFAM" id="SSF101960">
    <property type="entry name" value="Stabilizer of iron transporter SufD"/>
    <property type="match status" value="1"/>
</dbReference>
<dbReference type="InterPro" id="IPR000825">
    <property type="entry name" value="SUF_FeS_clus_asmbl_SufBD_core"/>
</dbReference>
<dbReference type="PANTHER" id="PTHR30508">
    <property type="entry name" value="FES CLUSTER ASSEMBLY PROTEIN SUF"/>
    <property type="match status" value="1"/>
</dbReference>
<protein>
    <submittedName>
        <fullName evidence="4">SufD family Fe-S cluster assembly protein</fullName>
    </submittedName>
</protein>
<dbReference type="InterPro" id="IPR045595">
    <property type="entry name" value="SufBD_N"/>
</dbReference>
<dbReference type="EMBL" id="CP104064">
    <property type="protein sequence ID" value="WAH35821.1"/>
    <property type="molecule type" value="Genomic_DNA"/>
</dbReference>
<dbReference type="Proteomes" id="UP001164803">
    <property type="component" value="Chromosome"/>
</dbReference>
<gene>
    <name evidence="4" type="ORF">NZD86_16315</name>
</gene>
<organism evidence="4 5">
    <name type="scientific">Alicyclobacillus dauci</name>
    <dbReference type="NCBI Taxonomy" id="1475485"/>
    <lineage>
        <taxon>Bacteria</taxon>
        <taxon>Bacillati</taxon>
        <taxon>Bacillota</taxon>
        <taxon>Bacilli</taxon>
        <taxon>Bacillales</taxon>
        <taxon>Alicyclobacillaceae</taxon>
        <taxon>Alicyclobacillus</taxon>
    </lineage>
</organism>
<feature type="domain" description="SUF system FeS cluster assembly SufBD core" evidence="2">
    <location>
        <begin position="166"/>
        <end position="398"/>
    </location>
</feature>
<dbReference type="Pfam" id="PF01458">
    <property type="entry name" value="SUFBD_core"/>
    <property type="match status" value="1"/>
</dbReference>
<dbReference type="Pfam" id="PF19295">
    <property type="entry name" value="SufBD_N"/>
    <property type="match status" value="1"/>
</dbReference>
<name>A0ABY6YZ13_9BACL</name>
<dbReference type="PANTHER" id="PTHR30508:SF1">
    <property type="entry name" value="UPF0051 PROTEIN ABCI8, CHLOROPLASTIC-RELATED"/>
    <property type="match status" value="1"/>
</dbReference>
<proteinExistence type="inferred from homology"/>
<evidence type="ECO:0000256" key="1">
    <source>
        <dbReference type="ARBA" id="ARBA00043967"/>
    </source>
</evidence>
<dbReference type="InterPro" id="IPR037284">
    <property type="entry name" value="SUF_FeS_clus_asmbl_SufBD_sf"/>
</dbReference>
<reference evidence="4" key="1">
    <citation type="submission" date="2022-08" db="EMBL/GenBank/DDBJ databases">
        <title>Alicyclobacillus dauci DSM2870, complete genome.</title>
        <authorList>
            <person name="Wang Q."/>
            <person name="Cai R."/>
            <person name="Wang Z."/>
        </authorList>
    </citation>
    <scope>NUCLEOTIDE SEQUENCE</scope>
    <source>
        <strain evidence="4">DSM 28700</strain>
    </source>
</reference>
<accession>A0ABY6YZ13</accession>
<evidence type="ECO:0000313" key="5">
    <source>
        <dbReference type="Proteomes" id="UP001164803"/>
    </source>
</evidence>
<keyword evidence="5" id="KW-1185">Reference proteome</keyword>
<evidence type="ECO:0000259" key="3">
    <source>
        <dbReference type="Pfam" id="PF19295"/>
    </source>
</evidence>
<evidence type="ECO:0000313" key="4">
    <source>
        <dbReference type="EMBL" id="WAH35821.1"/>
    </source>
</evidence>
<feature type="domain" description="SUF system FeS cluster assembly SufBD N-terminal" evidence="3">
    <location>
        <begin position="74"/>
        <end position="161"/>
    </location>
</feature>
<dbReference type="InterPro" id="IPR055346">
    <property type="entry name" value="Fe-S_cluster_assembly_SufBD"/>
</dbReference>